<dbReference type="Gene3D" id="1.10.10.10">
    <property type="entry name" value="Winged helix-like DNA-binding domain superfamily/Winged helix DNA-binding domain"/>
    <property type="match status" value="2"/>
</dbReference>
<protein>
    <submittedName>
        <fullName evidence="5">Segregation and condensation protein B</fullName>
    </submittedName>
</protein>
<dbReference type="Pfam" id="PF04079">
    <property type="entry name" value="SMC_ScpB"/>
    <property type="match status" value="1"/>
</dbReference>
<dbReference type="PANTHER" id="PTHR34298">
    <property type="entry name" value="SEGREGATION AND CONDENSATION PROTEIN B"/>
    <property type="match status" value="1"/>
</dbReference>
<evidence type="ECO:0000256" key="1">
    <source>
        <dbReference type="ARBA" id="ARBA00022490"/>
    </source>
</evidence>
<dbReference type="EMBL" id="UOEU01000997">
    <property type="protein sequence ID" value="VAW43003.1"/>
    <property type="molecule type" value="Genomic_DNA"/>
</dbReference>
<dbReference type="PANTHER" id="PTHR34298:SF2">
    <property type="entry name" value="SEGREGATION AND CONDENSATION PROTEIN B"/>
    <property type="match status" value="1"/>
</dbReference>
<evidence type="ECO:0000256" key="2">
    <source>
        <dbReference type="ARBA" id="ARBA00022618"/>
    </source>
</evidence>
<evidence type="ECO:0000256" key="4">
    <source>
        <dbReference type="ARBA" id="ARBA00023306"/>
    </source>
</evidence>
<dbReference type="SUPFAM" id="SSF46785">
    <property type="entry name" value="Winged helix' DNA-binding domain"/>
    <property type="match status" value="1"/>
</dbReference>
<name>A0A3B0VS89_9ZZZZ</name>
<organism evidence="5">
    <name type="scientific">hydrothermal vent metagenome</name>
    <dbReference type="NCBI Taxonomy" id="652676"/>
    <lineage>
        <taxon>unclassified sequences</taxon>
        <taxon>metagenomes</taxon>
        <taxon>ecological metagenomes</taxon>
    </lineage>
</organism>
<keyword evidence="3" id="KW-0159">Chromosome partition</keyword>
<accession>A0A3B0VS89</accession>
<dbReference type="InterPro" id="IPR036390">
    <property type="entry name" value="WH_DNA-bd_sf"/>
</dbReference>
<reference evidence="5" key="1">
    <citation type="submission" date="2018-06" db="EMBL/GenBank/DDBJ databases">
        <authorList>
            <person name="Zhirakovskaya E."/>
        </authorList>
    </citation>
    <scope>NUCLEOTIDE SEQUENCE</scope>
</reference>
<keyword evidence="4" id="KW-0131">Cell cycle</keyword>
<proteinExistence type="predicted"/>
<dbReference type="GO" id="GO:0051304">
    <property type="term" value="P:chromosome separation"/>
    <property type="evidence" value="ECO:0007669"/>
    <property type="project" value="InterPro"/>
</dbReference>
<keyword evidence="2" id="KW-0132">Cell division</keyword>
<feature type="non-terminal residue" evidence="5">
    <location>
        <position position="111"/>
    </location>
</feature>
<evidence type="ECO:0000256" key="3">
    <source>
        <dbReference type="ARBA" id="ARBA00022829"/>
    </source>
</evidence>
<dbReference type="AlphaFoldDB" id="A0A3B0VS89"/>
<evidence type="ECO:0000313" key="5">
    <source>
        <dbReference type="EMBL" id="VAW43003.1"/>
    </source>
</evidence>
<dbReference type="InterPro" id="IPR036388">
    <property type="entry name" value="WH-like_DNA-bd_sf"/>
</dbReference>
<sequence length="111" mass="11981">MKQVEAKNGEELGLTALLESILFVASGPTPISRLCKAVQTTPAVVRNLLKSLEAEYATRGLRLQWSGNDVQLTTAPAASDVIERFLGLELTTRLSQAALEVLAIVAYMQPI</sequence>
<gene>
    <name evidence="5" type="ORF">MNBD_CHLOROFLEXI01-1830</name>
</gene>
<dbReference type="GO" id="GO:0051301">
    <property type="term" value="P:cell division"/>
    <property type="evidence" value="ECO:0007669"/>
    <property type="project" value="UniProtKB-KW"/>
</dbReference>
<dbReference type="InterPro" id="IPR005234">
    <property type="entry name" value="ScpB_csome_segregation"/>
</dbReference>
<keyword evidence="1" id="KW-0963">Cytoplasm</keyword>